<dbReference type="STRING" id="512399.A8709_25855"/>
<name>A0A1C1A153_9BACL</name>
<accession>A0A1C1A153</accession>
<gene>
    <name evidence="1" type="ORF">A8709_25855</name>
</gene>
<organism evidence="1 2">
    <name type="scientific">Paenibacillus pectinilyticus</name>
    <dbReference type="NCBI Taxonomy" id="512399"/>
    <lineage>
        <taxon>Bacteria</taxon>
        <taxon>Bacillati</taxon>
        <taxon>Bacillota</taxon>
        <taxon>Bacilli</taxon>
        <taxon>Bacillales</taxon>
        <taxon>Paenibacillaceae</taxon>
        <taxon>Paenibacillus</taxon>
    </lineage>
</organism>
<comment type="caution">
    <text evidence="1">The sequence shown here is derived from an EMBL/GenBank/DDBJ whole genome shotgun (WGS) entry which is preliminary data.</text>
</comment>
<evidence type="ECO:0000313" key="2">
    <source>
        <dbReference type="Proteomes" id="UP000093309"/>
    </source>
</evidence>
<sequence length="95" mass="10851">MSSSKMKYKLHDRISHNVNSEYDIVFDRCTPIINGVTQNEEEILMRYTKNGRTVNNAPAFSEIDMAKTIVKLYNSTLLSAEAKDILKKGIINRLT</sequence>
<dbReference type="OrthoDB" id="2969635at2"/>
<dbReference type="RefSeq" id="WP_065853108.1">
    <property type="nucleotide sequence ID" value="NZ_LYPC01000020.1"/>
</dbReference>
<keyword evidence="2" id="KW-1185">Reference proteome</keyword>
<reference evidence="2" key="1">
    <citation type="submission" date="2016-05" db="EMBL/GenBank/DDBJ databases">
        <title>Paenibacillus oryzae. sp. nov., isolated from the rice root.</title>
        <authorList>
            <person name="Zhang J."/>
            <person name="Zhang X."/>
        </authorList>
    </citation>
    <scope>NUCLEOTIDE SEQUENCE [LARGE SCALE GENOMIC DNA]</scope>
    <source>
        <strain evidence="2">KCTC13222</strain>
    </source>
</reference>
<dbReference type="Proteomes" id="UP000093309">
    <property type="component" value="Unassembled WGS sequence"/>
</dbReference>
<dbReference type="EMBL" id="LYPC01000020">
    <property type="protein sequence ID" value="OCT14257.1"/>
    <property type="molecule type" value="Genomic_DNA"/>
</dbReference>
<proteinExistence type="predicted"/>
<dbReference type="AlphaFoldDB" id="A0A1C1A153"/>
<evidence type="ECO:0000313" key="1">
    <source>
        <dbReference type="EMBL" id="OCT14257.1"/>
    </source>
</evidence>
<protein>
    <submittedName>
        <fullName evidence="1">Uncharacterized protein</fullName>
    </submittedName>
</protein>